<evidence type="ECO:0000313" key="4">
    <source>
        <dbReference type="Proteomes" id="UP000500767"/>
    </source>
</evidence>
<dbReference type="EMBL" id="CP053708">
    <property type="protein sequence ID" value="QKE91871.1"/>
    <property type="molecule type" value="Genomic_DNA"/>
</dbReference>
<evidence type="ECO:0000313" key="3">
    <source>
        <dbReference type="EMBL" id="QKE91871.1"/>
    </source>
</evidence>
<feature type="transmembrane region" description="Helical" evidence="2">
    <location>
        <begin position="312"/>
        <end position="335"/>
    </location>
</feature>
<proteinExistence type="predicted"/>
<dbReference type="Proteomes" id="UP000500767">
    <property type="component" value="Chromosome"/>
</dbReference>
<keyword evidence="2" id="KW-1133">Transmembrane helix</keyword>
<dbReference type="AlphaFoldDB" id="A0A6M8HUJ9"/>
<keyword evidence="2" id="KW-0472">Membrane</keyword>
<dbReference type="RefSeq" id="WP_171835816.1">
    <property type="nucleotide sequence ID" value="NZ_CP053708.1"/>
</dbReference>
<evidence type="ECO:0000256" key="2">
    <source>
        <dbReference type="SAM" id="Phobius"/>
    </source>
</evidence>
<feature type="transmembrane region" description="Helical" evidence="2">
    <location>
        <begin position="200"/>
        <end position="220"/>
    </location>
</feature>
<feature type="compositionally biased region" description="Low complexity" evidence="1">
    <location>
        <begin position="284"/>
        <end position="301"/>
    </location>
</feature>
<dbReference type="KEGG" id="lck:HN018_19175"/>
<sequence>MFGSVVLDVAIGLSLLFLFVSLICSAIREAIEAVLNMRAADLERGIRELLDDPTGVGAARALYDHPLVFSLYPGTYAPGRLRPRRSLLAGTVGLCMPIRARASLPAYIPAANFARAFLDITLRGPIGDAPSGPEAVLRVMSIESLKATARDMPDDRIRRALLSALDTADGDLDRVRRNLEAWFDACMDRVSGWYKRRTQIILFAIGLVTAGVMNIDAFSVGRALFQDKALRDGAVAQATELLPRDNGHPLSVQAQDAFSALQHDLNLIQFPTGWEPPPQHLQRGAETAAPEDGPGAAGETGYDAVTRVDPMAVIQMLIGWAVTGFAVMLGAPFWFDMLSRFVVVRSTIKPPLRAGAR</sequence>
<name>A0A6M8HUJ9_9PROT</name>
<keyword evidence="2" id="KW-0812">Transmembrane</keyword>
<accession>A0A6M8HUJ9</accession>
<organism evidence="3 4">
    <name type="scientific">Lichenicola cladoniae</name>
    <dbReference type="NCBI Taxonomy" id="1484109"/>
    <lineage>
        <taxon>Bacteria</taxon>
        <taxon>Pseudomonadati</taxon>
        <taxon>Pseudomonadota</taxon>
        <taxon>Alphaproteobacteria</taxon>
        <taxon>Acetobacterales</taxon>
        <taxon>Acetobacteraceae</taxon>
        <taxon>Lichenicola</taxon>
    </lineage>
</organism>
<protein>
    <submittedName>
        <fullName evidence="3">Uncharacterized protein</fullName>
    </submittedName>
</protein>
<feature type="region of interest" description="Disordered" evidence="1">
    <location>
        <begin position="276"/>
        <end position="301"/>
    </location>
</feature>
<feature type="transmembrane region" description="Helical" evidence="2">
    <location>
        <begin position="6"/>
        <end position="27"/>
    </location>
</feature>
<keyword evidence="4" id="KW-1185">Reference proteome</keyword>
<gene>
    <name evidence="3" type="ORF">HN018_19175</name>
</gene>
<reference evidence="3 4" key="1">
    <citation type="journal article" date="2014" name="World J. Microbiol. Biotechnol.">
        <title>Biodiversity and physiological characteristics of Antarctic and Arctic lichens-associated bacteria.</title>
        <authorList>
            <person name="Lee Y.M."/>
            <person name="Kim E.H."/>
            <person name="Lee H.K."/>
            <person name="Hong S.G."/>
        </authorList>
    </citation>
    <scope>NUCLEOTIDE SEQUENCE [LARGE SCALE GENOMIC DNA]</scope>
    <source>
        <strain evidence="3 4">PAMC 26569</strain>
    </source>
</reference>
<evidence type="ECO:0000256" key="1">
    <source>
        <dbReference type="SAM" id="MobiDB-lite"/>
    </source>
</evidence>